<name>A0A2T6BLU6_9RHOB</name>
<organism evidence="1 2">
    <name type="scientific">Litoreibacter ponti</name>
    <dbReference type="NCBI Taxonomy" id="1510457"/>
    <lineage>
        <taxon>Bacteria</taxon>
        <taxon>Pseudomonadati</taxon>
        <taxon>Pseudomonadota</taxon>
        <taxon>Alphaproteobacteria</taxon>
        <taxon>Rhodobacterales</taxon>
        <taxon>Roseobacteraceae</taxon>
        <taxon>Litoreibacter</taxon>
    </lineage>
</organism>
<proteinExistence type="predicted"/>
<gene>
    <name evidence="1" type="ORF">C8N43_1622</name>
</gene>
<accession>A0A2T6BLU6</accession>
<evidence type="ECO:0000313" key="2">
    <source>
        <dbReference type="Proteomes" id="UP000243978"/>
    </source>
</evidence>
<dbReference type="AlphaFoldDB" id="A0A2T6BLU6"/>
<reference evidence="1 2" key="1">
    <citation type="submission" date="2018-04" db="EMBL/GenBank/DDBJ databases">
        <title>Genomic Encyclopedia of Archaeal and Bacterial Type Strains, Phase II (KMG-II): from individual species to whole genera.</title>
        <authorList>
            <person name="Goeker M."/>
        </authorList>
    </citation>
    <scope>NUCLEOTIDE SEQUENCE [LARGE SCALE GENOMIC DNA]</scope>
    <source>
        <strain evidence="1 2">DSM 100977</strain>
    </source>
</reference>
<evidence type="ECO:0000313" key="1">
    <source>
        <dbReference type="EMBL" id="PTX56957.1"/>
    </source>
</evidence>
<protein>
    <submittedName>
        <fullName evidence="1">Uncharacterized protein</fullName>
    </submittedName>
</protein>
<dbReference type="Proteomes" id="UP000243978">
    <property type="component" value="Unassembled WGS sequence"/>
</dbReference>
<dbReference type="EMBL" id="QBKS01000001">
    <property type="protein sequence ID" value="PTX56957.1"/>
    <property type="molecule type" value="Genomic_DNA"/>
</dbReference>
<keyword evidence="2" id="KW-1185">Reference proteome</keyword>
<comment type="caution">
    <text evidence="1">The sequence shown here is derived from an EMBL/GenBank/DDBJ whole genome shotgun (WGS) entry which is preliminary data.</text>
</comment>
<sequence length="74" mass="8193">MAAADAFINIFPGFRAEMVTQIKKAAPQIWEAAECHGLFAYYMQAERAAWIASPDDIEEVTATYSWVTCSSDNA</sequence>